<evidence type="ECO:0000313" key="1">
    <source>
        <dbReference type="EMBL" id="KAG1315039.1"/>
    </source>
</evidence>
<gene>
    <name evidence="1" type="ORF">G6F64_000988</name>
</gene>
<dbReference type="EMBL" id="JAANQT010000069">
    <property type="protein sequence ID" value="KAG1315039.1"/>
    <property type="molecule type" value="Genomic_DNA"/>
</dbReference>
<dbReference type="OrthoDB" id="2442555at2759"/>
<reference evidence="1" key="1">
    <citation type="journal article" date="2020" name="Microb. Genom.">
        <title>Genetic diversity of clinical and environmental Mucorales isolates obtained from an investigation of mucormycosis cases among solid organ transplant recipients.</title>
        <authorList>
            <person name="Nguyen M.H."/>
            <person name="Kaul D."/>
            <person name="Muto C."/>
            <person name="Cheng S.J."/>
            <person name="Richter R.A."/>
            <person name="Bruno V.M."/>
            <person name="Liu G."/>
            <person name="Beyhan S."/>
            <person name="Sundermann A.J."/>
            <person name="Mounaud S."/>
            <person name="Pasculle A.W."/>
            <person name="Nierman W.C."/>
            <person name="Driscoll E."/>
            <person name="Cumbie R."/>
            <person name="Clancy C.J."/>
            <person name="Dupont C.L."/>
        </authorList>
    </citation>
    <scope>NUCLEOTIDE SEQUENCE</scope>
    <source>
        <strain evidence="1">GL11</strain>
    </source>
</reference>
<sequence>MVSIVERTAQHYVKLYRDDEEKRLPGIGKPRDKWQVKLKSCHTGLLCDFYGKKLEAVLWQARESVIKAFLEIELIYLSGHRKHLVQHAYLTPKKLKRIVTARSTLNNLKLRKERVLEWKTDEDMDCESCYVFINEAGFNMHIRRSFG</sequence>
<keyword evidence="2" id="KW-1185">Reference proteome</keyword>
<proteinExistence type="predicted"/>
<name>A0A9P6XIW4_RHIOR</name>
<organism evidence="1 2">
    <name type="scientific">Rhizopus oryzae</name>
    <name type="common">Mucormycosis agent</name>
    <name type="synonym">Rhizopus arrhizus var. delemar</name>
    <dbReference type="NCBI Taxonomy" id="64495"/>
    <lineage>
        <taxon>Eukaryota</taxon>
        <taxon>Fungi</taxon>
        <taxon>Fungi incertae sedis</taxon>
        <taxon>Mucoromycota</taxon>
        <taxon>Mucoromycotina</taxon>
        <taxon>Mucoromycetes</taxon>
        <taxon>Mucorales</taxon>
        <taxon>Mucorineae</taxon>
        <taxon>Rhizopodaceae</taxon>
        <taxon>Rhizopus</taxon>
    </lineage>
</organism>
<accession>A0A9P6XIW4</accession>
<dbReference type="Proteomes" id="UP000716291">
    <property type="component" value="Unassembled WGS sequence"/>
</dbReference>
<comment type="caution">
    <text evidence="1">The sequence shown here is derived from an EMBL/GenBank/DDBJ whole genome shotgun (WGS) entry which is preliminary data.</text>
</comment>
<dbReference type="AlphaFoldDB" id="A0A9P6XIW4"/>
<protein>
    <submittedName>
        <fullName evidence="1">Uncharacterized protein</fullName>
    </submittedName>
</protein>
<evidence type="ECO:0000313" key="2">
    <source>
        <dbReference type="Proteomes" id="UP000716291"/>
    </source>
</evidence>